<feature type="compositionally biased region" description="Low complexity" evidence="1">
    <location>
        <begin position="16"/>
        <end position="31"/>
    </location>
</feature>
<feature type="region of interest" description="Disordered" evidence="1">
    <location>
        <begin position="13"/>
        <end position="36"/>
    </location>
</feature>
<reference evidence="3" key="1">
    <citation type="submission" date="2019-09" db="EMBL/GenBank/DDBJ databases">
        <title>Draft genome information of white flower Hibiscus syriacus.</title>
        <authorList>
            <person name="Kim Y.-M."/>
        </authorList>
    </citation>
    <scope>NUCLEOTIDE SEQUENCE [LARGE SCALE GENOMIC DNA]</scope>
    <source>
        <strain evidence="3">YM2019G1</strain>
    </source>
</reference>
<dbReference type="AlphaFoldDB" id="A0A6A2Y6Y4"/>
<dbReference type="Proteomes" id="UP000436088">
    <property type="component" value="Unassembled WGS sequence"/>
</dbReference>
<feature type="region of interest" description="Disordered" evidence="1">
    <location>
        <begin position="164"/>
        <end position="193"/>
    </location>
</feature>
<evidence type="ECO:0000259" key="2">
    <source>
        <dbReference type="Pfam" id="PF14309"/>
    </source>
</evidence>
<dbReference type="PANTHER" id="PTHR47071:SF2">
    <property type="entry name" value="PROTEIN TRM32"/>
    <property type="match status" value="1"/>
</dbReference>
<comment type="caution">
    <text evidence="3">The sequence shown here is derived from an EMBL/GenBank/DDBJ whole genome shotgun (WGS) entry which is preliminary data.</text>
</comment>
<sequence>MELYQILLVPQRTRKTGSTTNKSSNKASTKAPNKQWIPGFSATPQLHHFEYSGEITSPIRAQLRLRRTLLRSKKQDIHDRMNSSQHAKKLGKDLFIVPLSISRREFGFSDKEKNQLLVLDHPRDLILEDDTDNEICNGGLNRMRGTKSINESLDRYTKLFQPGVSEEADSHHSKSLRLSKEGQVPSRELHGPDSIPSAPSYTRCLVMLFLSRFRLGIKRLIPVTIMSEIFLSYQVSYKANASIHGTHQSPDQPLNPSLFKELEILLHPRLERSSIDELGTKCDDDHRLVFDLVNEALVEIISRNLAFKPEYDQSLDDIVGRDLENDAWMIFQPQAESVALELEDLIFVMVARWEPLVGDAVKSARLLTLWSWDRVPRWVIHNSDCQRSFTEAALNLALGQPTTLPPPQPITYGNMVSYLRNDHPAQLVEHKVLNIGVVGSHGGHFIIQRSPTEAALNLTLGQPTILPPLTPLHMGIRIHYGDFIPILILHGIISQSWFCIGYSTKSFIPVLILHEIISLS</sequence>
<dbReference type="Pfam" id="PF14309">
    <property type="entry name" value="DUF4378"/>
    <property type="match status" value="1"/>
</dbReference>
<dbReference type="EMBL" id="VEPZ02001640">
    <property type="protein sequence ID" value="KAE8665004.1"/>
    <property type="molecule type" value="Genomic_DNA"/>
</dbReference>
<keyword evidence="4" id="KW-1185">Reference proteome</keyword>
<feature type="domain" description="DUF4378" evidence="2">
    <location>
        <begin position="227"/>
        <end position="303"/>
    </location>
</feature>
<evidence type="ECO:0000256" key="1">
    <source>
        <dbReference type="SAM" id="MobiDB-lite"/>
    </source>
</evidence>
<dbReference type="InterPro" id="IPR044257">
    <property type="entry name" value="TRM32-like"/>
</dbReference>
<dbReference type="PANTHER" id="PTHR47071">
    <property type="entry name" value="PROTEIN TRM32"/>
    <property type="match status" value="1"/>
</dbReference>
<proteinExistence type="predicted"/>
<organism evidence="3 4">
    <name type="scientific">Hibiscus syriacus</name>
    <name type="common">Rose of Sharon</name>
    <dbReference type="NCBI Taxonomy" id="106335"/>
    <lineage>
        <taxon>Eukaryota</taxon>
        <taxon>Viridiplantae</taxon>
        <taxon>Streptophyta</taxon>
        <taxon>Embryophyta</taxon>
        <taxon>Tracheophyta</taxon>
        <taxon>Spermatophyta</taxon>
        <taxon>Magnoliopsida</taxon>
        <taxon>eudicotyledons</taxon>
        <taxon>Gunneridae</taxon>
        <taxon>Pentapetalae</taxon>
        <taxon>rosids</taxon>
        <taxon>malvids</taxon>
        <taxon>Malvales</taxon>
        <taxon>Malvaceae</taxon>
        <taxon>Malvoideae</taxon>
        <taxon>Hibiscus</taxon>
    </lineage>
</organism>
<gene>
    <name evidence="3" type="ORF">F3Y22_tig00112737pilonHSYRG00201</name>
</gene>
<accession>A0A6A2Y6Y4</accession>
<evidence type="ECO:0000313" key="4">
    <source>
        <dbReference type="Proteomes" id="UP000436088"/>
    </source>
</evidence>
<name>A0A6A2Y6Y4_HIBSY</name>
<protein>
    <recommendedName>
        <fullName evidence="2">DUF4378 domain-containing protein</fullName>
    </recommendedName>
</protein>
<evidence type="ECO:0000313" key="3">
    <source>
        <dbReference type="EMBL" id="KAE8665004.1"/>
    </source>
</evidence>
<dbReference type="InterPro" id="IPR025486">
    <property type="entry name" value="DUF4378"/>
</dbReference>